<feature type="compositionally biased region" description="Low complexity" evidence="7">
    <location>
        <begin position="241"/>
        <end position="260"/>
    </location>
</feature>
<evidence type="ECO:0000256" key="2">
    <source>
        <dbReference type="ARBA" id="ARBA00007317"/>
    </source>
</evidence>
<dbReference type="EMBL" id="MPZN01000040">
    <property type="protein sequence ID" value="PPL17078.1"/>
    <property type="molecule type" value="Genomic_DNA"/>
</dbReference>
<dbReference type="InterPro" id="IPR000089">
    <property type="entry name" value="Biotin_lipoyl"/>
</dbReference>
<dbReference type="Pfam" id="PF02817">
    <property type="entry name" value="E3_binding"/>
    <property type="match status" value="1"/>
</dbReference>
<evidence type="ECO:0000313" key="10">
    <source>
        <dbReference type="EMBL" id="PPL17078.1"/>
    </source>
</evidence>
<dbReference type="CDD" id="cd06849">
    <property type="entry name" value="lipoyl_domain"/>
    <property type="match status" value="1"/>
</dbReference>
<dbReference type="RefSeq" id="WP_104476044.1">
    <property type="nucleotide sequence ID" value="NZ_MPZN01000040.1"/>
</dbReference>
<dbReference type="Proteomes" id="UP000237755">
    <property type="component" value="Unassembled WGS sequence"/>
</dbReference>
<feature type="region of interest" description="Disordered" evidence="7">
    <location>
        <begin position="233"/>
        <end position="276"/>
    </location>
</feature>
<dbReference type="InterPro" id="IPR011053">
    <property type="entry name" value="Single_hybrid_motif"/>
</dbReference>
<comment type="caution">
    <text evidence="10">The sequence shown here is derived from an EMBL/GenBank/DDBJ whole genome shotgun (WGS) entry which is preliminary data.</text>
</comment>
<evidence type="ECO:0000256" key="5">
    <source>
        <dbReference type="ARBA" id="ARBA00023315"/>
    </source>
</evidence>
<protein>
    <recommendedName>
        <fullName evidence="6">Dihydrolipoamide acetyltransferase component of pyruvate dehydrogenase complex</fullName>
        <ecNumber evidence="6">2.3.1.-</ecNumber>
    </recommendedName>
</protein>
<evidence type="ECO:0000259" key="9">
    <source>
        <dbReference type="PROSITE" id="PS51826"/>
    </source>
</evidence>
<dbReference type="PROSITE" id="PS50968">
    <property type="entry name" value="BIOTINYL_LIPOYL"/>
    <property type="match status" value="1"/>
</dbReference>
<feature type="region of interest" description="Disordered" evidence="7">
    <location>
        <begin position="123"/>
        <end position="160"/>
    </location>
</feature>
<feature type="compositionally biased region" description="Low complexity" evidence="7">
    <location>
        <begin position="125"/>
        <end position="138"/>
    </location>
</feature>
<dbReference type="Pfam" id="PF00364">
    <property type="entry name" value="Biotin_lipoyl"/>
    <property type="match status" value="1"/>
</dbReference>
<feature type="region of interest" description="Disordered" evidence="7">
    <location>
        <begin position="87"/>
        <end position="108"/>
    </location>
</feature>
<dbReference type="InterPro" id="IPR050743">
    <property type="entry name" value="2-oxoacid_DH_E2_comp"/>
</dbReference>
<dbReference type="Gene3D" id="2.40.50.100">
    <property type="match status" value="1"/>
</dbReference>
<feature type="domain" description="Peripheral subunit-binding (PSBD)" evidence="9">
    <location>
        <begin position="191"/>
        <end position="228"/>
    </location>
</feature>
<feature type="domain" description="Lipoyl-binding" evidence="8">
    <location>
        <begin position="4"/>
        <end position="79"/>
    </location>
</feature>
<proteinExistence type="inferred from homology"/>
<evidence type="ECO:0000259" key="8">
    <source>
        <dbReference type="PROSITE" id="PS50968"/>
    </source>
</evidence>
<dbReference type="Pfam" id="PF00198">
    <property type="entry name" value="2-oxoacid_dh"/>
    <property type="match status" value="1"/>
</dbReference>
<evidence type="ECO:0000256" key="4">
    <source>
        <dbReference type="ARBA" id="ARBA00022823"/>
    </source>
</evidence>
<dbReference type="Gene3D" id="4.10.320.10">
    <property type="entry name" value="E3-binding domain"/>
    <property type="match status" value="1"/>
</dbReference>
<name>A0ABX5AU00_9MICO</name>
<dbReference type="SUPFAM" id="SSF51230">
    <property type="entry name" value="Single hybrid motif"/>
    <property type="match status" value="1"/>
</dbReference>
<evidence type="ECO:0000313" key="11">
    <source>
        <dbReference type="Proteomes" id="UP000237755"/>
    </source>
</evidence>
<dbReference type="SUPFAM" id="SSF52777">
    <property type="entry name" value="CoA-dependent acyltransferases"/>
    <property type="match status" value="1"/>
</dbReference>
<evidence type="ECO:0000256" key="1">
    <source>
        <dbReference type="ARBA" id="ARBA00001938"/>
    </source>
</evidence>
<keyword evidence="4 6" id="KW-0450">Lipoyl</keyword>
<dbReference type="Gene3D" id="3.30.559.10">
    <property type="entry name" value="Chloramphenicol acetyltransferase-like domain"/>
    <property type="match status" value="1"/>
</dbReference>
<organism evidence="10 11">
    <name type="scientific">Microterricola pindariensis</name>
    <dbReference type="NCBI Taxonomy" id="478010"/>
    <lineage>
        <taxon>Bacteria</taxon>
        <taxon>Bacillati</taxon>
        <taxon>Actinomycetota</taxon>
        <taxon>Actinomycetes</taxon>
        <taxon>Micrococcales</taxon>
        <taxon>Microbacteriaceae</taxon>
        <taxon>Microterricola</taxon>
    </lineage>
</organism>
<dbReference type="EC" id="2.3.1.-" evidence="6"/>
<sequence length="512" mass="51783">MSEIRTFLLPDLGEGLTESEVVSWRIAVGDTVTLNQIIAEVETAKAIVELPAPYAGIISRIYAEAGVTVNVGQPLLDVEVAAVGGVRGGAAKDGGSDDGRADAADGEPTMPIAVSGTGEAVRNGAAPADASADATADAIGDPQPENLVGYGAPSEPGGGPVRRARRRLETEAIPIVSADGVFRSSDAERARSTPPVRKLAHELGIDLEQLPGSGEGGAITRADVEAAFAGRFEGQSGPGAAGPAASGGAASAATPAGAPADRGTGSGPAGAGAPQQAETRIPIHGVRKHTAAAMVQSAFTAPHVSCFLTVDVSRSLELLEELKAGWGRGLPPGAARPGILALVAQAVCIALRRTPELNAHWDEEAQEIVLYRAVHLGIAAATARGLIVPVIADAQALGLDGLAEAIAEAGAAARAGTTTPAALRGGTFSISNIGVFGIDAGTPILPPGQTGILALGALRREPREWQGQIALRDVVTLSLSFDHRVVDGEQGAQFLRDVGAILNNPGRVLGML</sequence>
<evidence type="ECO:0000256" key="3">
    <source>
        <dbReference type="ARBA" id="ARBA00022679"/>
    </source>
</evidence>
<keyword evidence="11" id="KW-1185">Reference proteome</keyword>
<dbReference type="SUPFAM" id="SSF47005">
    <property type="entry name" value="Peripheral subunit-binding domain of 2-oxo acid dehydrogenase complex"/>
    <property type="match status" value="1"/>
</dbReference>
<reference evidence="10 11" key="1">
    <citation type="journal article" date="2008" name="Int. J. Syst. Evol. Microbiol.">
        <title>Leifsonia pindariensis sp. nov., isolated from the Pindari glacier of the Indian Himalayas, and emended description of the genus Leifsonia.</title>
        <authorList>
            <person name="Reddy G.S."/>
            <person name="Prabagaran S.R."/>
            <person name="Shivaji S."/>
        </authorList>
    </citation>
    <scope>NUCLEOTIDE SEQUENCE [LARGE SCALE GENOMIC DNA]</scope>
    <source>
        <strain evidence="10 11">PON 10</strain>
    </source>
</reference>
<comment type="similarity">
    <text evidence="2 6">Belongs to the 2-oxoacid dehydrogenase family.</text>
</comment>
<keyword evidence="5 6" id="KW-0012">Acyltransferase</keyword>
<feature type="compositionally biased region" description="Basic and acidic residues" evidence="7">
    <location>
        <begin position="94"/>
        <end position="103"/>
    </location>
</feature>
<evidence type="ECO:0000256" key="7">
    <source>
        <dbReference type="SAM" id="MobiDB-lite"/>
    </source>
</evidence>
<dbReference type="InterPro" id="IPR036625">
    <property type="entry name" value="E3-bd_dom_sf"/>
</dbReference>
<dbReference type="InterPro" id="IPR001078">
    <property type="entry name" value="2-oxoacid_DH_actylTfrase"/>
</dbReference>
<dbReference type="PROSITE" id="PS00189">
    <property type="entry name" value="LIPOYL"/>
    <property type="match status" value="1"/>
</dbReference>
<accession>A0ABX5AU00</accession>
<dbReference type="InterPro" id="IPR004167">
    <property type="entry name" value="PSBD"/>
</dbReference>
<dbReference type="InterPro" id="IPR003016">
    <property type="entry name" value="2-oxoA_DH_lipoyl-BS"/>
</dbReference>
<dbReference type="PROSITE" id="PS51826">
    <property type="entry name" value="PSBD"/>
    <property type="match status" value="1"/>
</dbReference>
<evidence type="ECO:0000256" key="6">
    <source>
        <dbReference type="RuleBase" id="RU003423"/>
    </source>
</evidence>
<dbReference type="PANTHER" id="PTHR43178">
    <property type="entry name" value="DIHYDROLIPOAMIDE ACETYLTRANSFERASE COMPONENT OF PYRUVATE DEHYDROGENASE COMPLEX"/>
    <property type="match status" value="1"/>
</dbReference>
<keyword evidence="3 6" id="KW-0808">Transferase</keyword>
<gene>
    <name evidence="10" type="ORF">GY24_11935</name>
</gene>
<dbReference type="PANTHER" id="PTHR43178:SF5">
    <property type="entry name" value="LIPOAMIDE ACYLTRANSFERASE COMPONENT OF BRANCHED-CHAIN ALPHA-KETO ACID DEHYDROGENASE COMPLEX, MITOCHONDRIAL"/>
    <property type="match status" value="1"/>
</dbReference>
<comment type="cofactor">
    <cofactor evidence="1 6">
        <name>(R)-lipoate</name>
        <dbReference type="ChEBI" id="CHEBI:83088"/>
    </cofactor>
</comment>
<dbReference type="InterPro" id="IPR023213">
    <property type="entry name" value="CAT-like_dom_sf"/>
</dbReference>